<dbReference type="AlphaFoldDB" id="A0A221KAM2"/>
<dbReference type="EMBL" id="CP022423">
    <property type="protein sequence ID" value="ASM76068.1"/>
    <property type="molecule type" value="Genomic_DNA"/>
</dbReference>
<keyword evidence="2" id="KW-1133">Transmembrane helix</keyword>
<feature type="transmembrane region" description="Helical" evidence="2">
    <location>
        <begin position="21"/>
        <end position="41"/>
    </location>
</feature>
<dbReference type="KEGG" id="vff:VITFI_CDS0289"/>
<reference evidence="3 4" key="1">
    <citation type="submission" date="2017-07" db="EMBL/GenBank/DDBJ databases">
        <title>Complete Genome Sequence of the cosmetic ferment Vitreoscilla filiformis (ATCC15551).</title>
        <authorList>
            <person name="Contreras S."/>
            <person name="Sagory-Zalkind P."/>
            <person name="Blanquart H."/>
            <person name="Iltis A."/>
            <person name="Morand S.C."/>
        </authorList>
    </citation>
    <scope>NUCLEOTIDE SEQUENCE [LARGE SCALE GENOMIC DNA]</scope>
    <source>
        <strain evidence="3 4">ATCC 15551</strain>
    </source>
</reference>
<dbReference type="PANTHER" id="PTHR40278:SF2">
    <property type="entry name" value="TYPE IV PILUS INNER MEMBRANE COMPONENT PILN"/>
    <property type="match status" value="1"/>
</dbReference>
<evidence type="ECO:0000256" key="1">
    <source>
        <dbReference type="SAM" id="Coils"/>
    </source>
</evidence>
<evidence type="ECO:0000313" key="3">
    <source>
        <dbReference type="EMBL" id="ASM76068.1"/>
    </source>
</evidence>
<keyword evidence="1" id="KW-0175">Coiled coil</keyword>
<keyword evidence="2" id="KW-0472">Membrane</keyword>
<dbReference type="GO" id="GO:0043683">
    <property type="term" value="P:type IV pilus assembly"/>
    <property type="evidence" value="ECO:0007669"/>
    <property type="project" value="TreeGrafter"/>
</dbReference>
<dbReference type="RefSeq" id="WP_089415488.1">
    <property type="nucleotide sequence ID" value="NZ_CP022423.1"/>
</dbReference>
<accession>A0A221KAM2</accession>
<evidence type="ECO:0000313" key="4">
    <source>
        <dbReference type="Proteomes" id="UP000199729"/>
    </source>
</evidence>
<dbReference type="Pfam" id="PF05137">
    <property type="entry name" value="PilN"/>
    <property type="match status" value="1"/>
</dbReference>
<dbReference type="GO" id="GO:0043107">
    <property type="term" value="P:type IV pilus-dependent motility"/>
    <property type="evidence" value="ECO:0007669"/>
    <property type="project" value="TreeGrafter"/>
</dbReference>
<organism evidence="3 4">
    <name type="scientific">Vitreoscilla filiformis</name>
    <dbReference type="NCBI Taxonomy" id="63"/>
    <lineage>
        <taxon>Bacteria</taxon>
        <taxon>Pseudomonadati</taxon>
        <taxon>Pseudomonadota</taxon>
        <taxon>Betaproteobacteria</taxon>
        <taxon>Neisseriales</taxon>
        <taxon>Neisseriaceae</taxon>
        <taxon>Vitreoscilla</taxon>
    </lineage>
</organism>
<keyword evidence="4" id="KW-1185">Reference proteome</keyword>
<dbReference type="PANTHER" id="PTHR40278">
    <property type="entry name" value="DNA UTILIZATION PROTEIN HOFN"/>
    <property type="match status" value="1"/>
</dbReference>
<gene>
    <name evidence="3" type="ORF">VITFI_CDS0289</name>
</gene>
<keyword evidence="2" id="KW-0812">Transmembrane</keyword>
<sequence length="200" mass="22359">MILINLLPHREARREQKKKDFTTATAGAFFVGAAIAALWYMSAVRAVSDQTARNDRIKEANAVLAKKIEEVKNLEEEIYALKLRRDAVEKLQTDRNMPTQLLNELVEHTPEGVRLLTLKQVDAAVTLTGIAQTNERISVFLNNLSTKTAWLTKPDLVEIQSSLEARNKEQIKLYRFSINLTLKKPEPPAPADGASSPPAN</sequence>
<name>A0A221KAM2_VITFI</name>
<protein>
    <submittedName>
        <fullName evidence="3">Fimbrial assembly protein</fullName>
    </submittedName>
</protein>
<dbReference type="Proteomes" id="UP000199729">
    <property type="component" value="Chromosome"/>
</dbReference>
<dbReference type="InterPro" id="IPR007813">
    <property type="entry name" value="PilN"/>
</dbReference>
<dbReference type="OrthoDB" id="5296173at2"/>
<proteinExistence type="predicted"/>
<dbReference type="InterPro" id="IPR052534">
    <property type="entry name" value="Extracell_DNA_Util/SecSys_Comp"/>
</dbReference>
<feature type="coiled-coil region" evidence="1">
    <location>
        <begin position="54"/>
        <end position="91"/>
    </location>
</feature>
<evidence type="ECO:0000256" key="2">
    <source>
        <dbReference type="SAM" id="Phobius"/>
    </source>
</evidence>